<comment type="subcellular location">
    <subcellularLocation>
        <location evidence="9">Cytoplasm</location>
    </subcellularLocation>
</comment>
<evidence type="ECO:0000256" key="7">
    <source>
        <dbReference type="ARBA" id="ARBA00023027"/>
    </source>
</evidence>
<comment type="similarity">
    <text evidence="9">Belongs to the NAD kinase family.</text>
</comment>
<dbReference type="GO" id="GO:0003951">
    <property type="term" value="F:NAD+ kinase activity"/>
    <property type="evidence" value="ECO:0007669"/>
    <property type="project" value="UniProtKB-UniRule"/>
</dbReference>
<keyword evidence="7 9" id="KW-0520">NAD</keyword>
<dbReference type="GO" id="GO:0005524">
    <property type="term" value="F:ATP binding"/>
    <property type="evidence" value="ECO:0007669"/>
    <property type="project" value="UniProtKB-KW"/>
</dbReference>
<feature type="binding site" evidence="9">
    <location>
        <begin position="122"/>
        <end position="123"/>
    </location>
    <ligand>
        <name>NAD(+)</name>
        <dbReference type="ChEBI" id="CHEBI:57540"/>
    </ligand>
</feature>
<feature type="binding site" evidence="9">
    <location>
        <begin position="162"/>
        <end position="167"/>
    </location>
    <ligand>
        <name>NAD(+)</name>
        <dbReference type="ChEBI" id="CHEBI:57540"/>
    </ligand>
</feature>
<dbReference type="EC" id="2.7.1.23" evidence="9"/>
<dbReference type="InterPro" id="IPR017438">
    <property type="entry name" value="ATP-NAD_kinase_N"/>
</dbReference>
<dbReference type="GO" id="GO:0046872">
    <property type="term" value="F:metal ion binding"/>
    <property type="evidence" value="ECO:0007669"/>
    <property type="project" value="UniProtKB-UniRule"/>
</dbReference>
<evidence type="ECO:0000313" key="11">
    <source>
        <dbReference type="Proteomes" id="UP000257076"/>
    </source>
</evidence>
<evidence type="ECO:0000313" key="10">
    <source>
        <dbReference type="EMBL" id="REG25435.1"/>
    </source>
</evidence>
<dbReference type="Gene3D" id="3.40.50.10330">
    <property type="entry name" value="Probable inorganic polyphosphate/atp-NAD kinase, domain 1"/>
    <property type="match status" value="1"/>
</dbReference>
<dbReference type="AlphaFoldDB" id="A0A3E0B0G4"/>
<proteinExistence type="inferred from homology"/>
<evidence type="ECO:0000256" key="4">
    <source>
        <dbReference type="ARBA" id="ARBA00022777"/>
    </source>
</evidence>
<dbReference type="EMBL" id="QUMW01000009">
    <property type="protein sequence ID" value="REG25435.1"/>
    <property type="molecule type" value="Genomic_DNA"/>
</dbReference>
<accession>A0A3E0B0G4</accession>
<dbReference type="NCBIfam" id="NF002902">
    <property type="entry name" value="PRK03501.1"/>
    <property type="match status" value="1"/>
</dbReference>
<comment type="function">
    <text evidence="9">Involved in the regulation of the intracellular balance of NAD and NADP, and is a key enzyme in the biosynthesis of NADP. Catalyzes specifically the phosphorylation on 2'-hydroxyl of the adenosine moiety of NAD to yield NADP.</text>
</comment>
<keyword evidence="5 9" id="KW-0067">ATP-binding</keyword>
<dbReference type="RefSeq" id="WP_115884126.1">
    <property type="nucleotide sequence ID" value="NZ_CBCSHX010000001.1"/>
</dbReference>
<feature type="active site" description="Proton acceptor" evidence="9">
    <location>
        <position position="50"/>
    </location>
</feature>
<feature type="binding site" evidence="9">
    <location>
        <begin position="50"/>
        <end position="51"/>
    </location>
    <ligand>
        <name>NAD(+)</name>
        <dbReference type="ChEBI" id="CHEBI:57540"/>
    </ligand>
</feature>
<keyword evidence="3 9" id="KW-0547">Nucleotide-binding</keyword>
<dbReference type="Gene3D" id="2.60.200.30">
    <property type="entry name" value="Probable inorganic polyphosphate/atp-NAD kinase, domain 2"/>
    <property type="match status" value="1"/>
</dbReference>
<comment type="caution">
    <text evidence="10">The sequence shown here is derived from an EMBL/GenBank/DDBJ whole genome shotgun (WGS) entry which is preliminary data.</text>
</comment>
<evidence type="ECO:0000256" key="2">
    <source>
        <dbReference type="ARBA" id="ARBA00022679"/>
    </source>
</evidence>
<dbReference type="GO" id="GO:0005737">
    <property type="term" value="C:cytoplasm"/>
    <property type="evidence" value="ECO:0007669"/>
    <property type="project" value="UniProtKB-SubCell"/>
</dbReference>
<organism evidence="10 11">
    <name type="scientific">Jeotgalicoccus halotolerans</name>
    <dbReference type="NCBI Taxonomy" id="157227"/>
    <lineage>
        <taxon>Bacteria</taxon>
        <taxon>Bacillati</taxon>
        <taxon>Bacillota</taxon>
        <taxon>Bacilli</taxon>
        <taxon>Bacillales</taxon>
        <taxon>Staphylococcaceae</taxon>
        <taxon>Jeotgalicoccus</taxon>
    </lineage>
</organism>
<keyword evidence="11" id="KW-1185">Reference proteome</keyword>
<dbReference type="Pfam" id="PF20143">
    <property type="entry name" value="NAD_kinase_C"/>
    <property type="match status" value="1"/>
</dbReference>
<evidence type="ECO:0000256" key="5">
    <source>
        <dbReference type="ARBA" id="ARBA00022840"/>
    </source>
</evidence>
<evidence type="ECO:0000256" key="9">
    <source>
        <dbReference type="HAMAP-Rule" id="MF_00361"/>
    </source>
</evidence>
<dbReference type="PANTHER" id="PTHR20275">
    <property type="entry name" value="NAD KINASE"/>
    <property type="match status" value="1"/>
</dbReference>
<reference evidence="10 11" key="1">
    <citation type="submission" date="2018-08" db="EMBL/GenBank/DDBJ databases">
        <title>Genomic Encyclopedia of Type Strains, Phase IV (KMG-IV): sequencing the most valuable type-strain genomes for metagenomic binning, comparative biology and taxonomic classification.</title>
        <authorList>
            <person name="Goeker M."/>
        </authorList>
    </citation>
    <scope>NUCLEOTIDE SEQUENCE [LARGE SCALE GENOMIC DNA]</scope>
    <source>
        <strain evidence="10 11">DSM 17274</strain>
    </source>
</reference>
<dbReference type="HAMAP" id="MF_00361">
    <property type="entry name" value="NAD_kinase"/>
    <property type="match status" value="1"/>
</dbReference>
<dbReference type="PANTHER" id="PTHR20275:SF9">
    <property type="entry name" value="NAD KINASE 2"/>
    <property type="match status" value="1"/>
</dbReference>
<dbReference type="InterPro" id="IPR016064">
    <property type="entry name" value="NAD/diacylglycerol_kinase_sf"/>
</dbReference>
<gene>
    <name evidence="9" type="primary">nadK</name>
    <name evidence="10" type="ORF">DFR63_0470</name>
</gene>
<sequence>MVNNTIYFFEPSNKNSKKIVSDLVNLFDEFGIKTVDNCNDASIVASIGGDGAFLQAIRKNDFRNDCMYIGIGIEERNYMYVDFNYHNLSEIRRVFKLNNFEMRNYPVIEVKVNNNQPNYCLNEFTLRSSLVRTIMMDIYIEDFLFEHFNGDGIVVSTPTGSTGYNKSLGGAVVDPLISAMQVTELGSVNNNNHRTLGTSFLLSKERPITIVIDQSDNYYPIMSMDNEALSVQNTEKVSIKLSDKTIKTIRLHNNTFWHKTQRNFL</sequence>
<evidence type="ECO:0000256" key="8">
    <source>
        <dbReference type="ARBA" id="ARBA00047925"/>
    </source>
</evidence>
<keyword evidence="6 9" id="KW-0521">NADP</keyword>
<protein>
    <recommendedName>
        <fullName evidence="9">NAD kinase</fullName>
        <ecNumber evidence="9">2.7.1.23</ecNumber>
    </recommendedName>
    <alternativeName>
        <fullName evidence="9">ATP-dependent NAD kinase</fullName>
    </alternativeName>
</protein>
<dbReference type="OrthoDB" id="9774737at2"/>
<dbReference type="InterPro" id="IPR017437">
    <property type="entry name" value="ATP-NAD_kinase_PpnK-typ_C"/>
</dbReference>
<dbReference type="GO" id="GO:0006741">
    <property type="term" value="P:NADP+ biosynthetic process"/>
    <property type="evidence" value="ECO:0007669"/>
    <property type="project" value="UniProtKB-UniRule"/>
</dbReference>
<feature type="binding site" evidence="9">
    <location>
        <position position="132"/>
    </location>
    <ligand>
        <name>NAD(+)</name>
        <dbReference type="ChEBI" id="CHEBI:57540"/>
    </ligand>
</feature>
<keyword evidence="1 9" id="KW-0963">Cytoplasm</keyword>
<keyword evidence="4 9" id="KW-0418">Kinase</keyword>
<dbReference type="Proteomes" id="UP000257076">
    <property type="component" value="Unassembled WGS sequence"/>
</dbReference>
<dbReference type="GO" id="GO:0051287">
    <property type="term" value="F:NAD binding"/>
    <property type="evidence" value="ECO:0007669"/>
    <property type="project" value="UniProtKB-ARBA"/>
</dbReference>
<dbReference type="SUPFAM" id="SSF111331">
    <property type="entry name" value="NAD kinase/diacylglycerol kinase-like"/>
    <property type="match status" value="1"/>
</dbReference>
<evidence type="ECO:0000256" key="1">
    <source>
        <dbReference type="ARBA" id="ARBA00022490"/>
    </source>
</evidence>
<comment type="catalytic activity">
    <reaction evidence="8 9">
        <text>NAD(+) + ATP = ADP + NADP(+) + H(+)</text>
        <dbReference type="Rhea" id="RHEA:18629"/>
        <dbReference type="ChEBI" id="CHEBI:15378"/>
        <dbReference type="ChEBI" id="CHEBI:30616"/>
        <dbReference type="ChEBI" id="CHEBI:57540"/>
        <dbReference type="ChEBI" id="CHEBI:58349"/>
        <dbReference type="ChEBI" id="CHEBI:456216"/>
        <dbReference type="EC" id="2.7.1.23"/>
    </reaction>
</comment>
<evidence type="ECO:0000256" key="6">
    <source>
        <dbReference type="ARBA" id="ARBA00022857"/>
    </source>
</evidence>
<keyword evidence="2 9" id="KW-0808">Transferase</keyword>
<name>A0A3E0B0G4_9STAP</name>
<evidence type="ECO:0000256" key="3">
    <source>
        <dbReference type="ARBA" id="ARBA00022741"/>
    </source>
</evidence>
<feature type="binding site" evidence="9">
    <location>
        <position position="151"/>
    </location>
    <ligand>
        <name>NAD(+)</name>
        <dbReference type="ChEBI" id="CHEBI:57540"/>
    </ligand>
</feature>
<comment type="cofactor">
    <cofactor evidence="9">
        <name>a divalent metal cation</name>
        <dbReference type="ChEBI" id="CHEBI:60240"/>
    </cofactor>
</comment>
<dbReference type="GO" id="GO:0019674">
    <property type="term" value="P:NAD+ metabolic process"/>
    <property type="evidence" value="ECO:0007669"/>
    <property type="project" value="InterPro"/>
</dbReference>
<comment type="caution">
    <text evidence="9">Lacks conserved residue(s) required for the propagation of feature annotation.</text>
</comment>
<dbReference type="InterPro" id="IPR002504">
    <property type="entry name" value="NADK"/>
</dbReference>